<evidence type="ECO:0000259" key="5">
    <source>
        <dbReference type="Pfam" id="PF00291"/>
    </source>
</evidence>
<dbReference type="SUPFAM" id="SSF53686">
    <property type="entry name" value="Tryptophan synthase beta subunit-like PLP-dependent enzymes"/>
    <property type="match status" value="1"/>
</dbReference>
<dbReference type="PANTHER" id="PTHR48078">
    <property type="entry name" value="THREONINE DEHYDRATASE, MITOCHONDRIAL-RELATED"/>
    <property type="match status" value="1"/>
</dbReference>
<dbReference type="GO" id="GO:0004794">
    <property type="term" value="F:threonine deaminase activity"/>
    <property type="evidence" value="ECO:0007669"/>
    <property type="project" value="TreeGrafter"/>
</dbReference>
<dbReference type="OrthoDB" id="9811476at2"/>
<sequence length="329" mass="34570">MTEAQALAVSDIPALVETAHTRVAGHIHRTPLQRSTYFSSRTGANVFFKLEQLQVSGSFKARGAVNKIASLSEAERARGIVAASTGNHGAAVAHAANAFGAKSLIFMPENASSVKIDAVRGLGAEVRFYSKDSGQTEIHARAFANERGLTFASPYNDPAIIGGQGTIGKELMEQIGQVDELFLSVGGGGLLSGIAGYLKGIGQTLRVCACSPQADHAMYASIQAGKVVVFEADPTIADGCAGGMEEDAITLPLVTRLVDEWHLLSEEATKAAMRLYIENDNHLLEGSAGLAIAALLEAAEHDPARFEGKTVVLVICGSRISPKTLKSLL</sequence>
<dbReference type="EMBL" id="MZMT01000028">
    <property type="protein sequence ID" value="PIO44677.1"/>
    <property type="molecule type" value="Genomic_DNA"/>
</dbReference>
<comment type="similarity">
    <text evidence="2">Belongs to the serine/threonine dehydratase family.</text>
</comment>
<feature type="domain" description="Tryptophan synthase beta chain-like PALP" evidence="5">
    <location>
        <begin position="24"/>
        <end position="317"/>
    </location>
</feature>
<dbReference type="FunFam" id="3.40.50.1100:FF:000005">
    <property type="entry name" value="Threonine dehydratase catabolic"/>
    <property type="match status" value="1"/>
</dbReference>
<dbReference type="InterPro" id="IPR036052">
    <property type="entry name" value="TrpB-like_PALP_sf"/>
</dbReference>
<keyword evidence="4" id="KW-0456">Lyase</keyword>
<name>A0A2N9VYV9_9HYPH</name>
<dbReference type="GO" id="GO:0006567">
    <property type="term" value="P:L-threonine catabolic process"/>
    <property type="evidence" value="ECO:0007669"/>
    <property type="project" value="TreeGrafter"/>
</dbReference>
<dbReference type="GO" id="GO:0003941">
    <property type="term" value="F:L-serine ammonia-lyase activity"/>
    <property type="evidence" value="ECO:0007669"/>
    <property type="project" value="TreeGrafter"/>
</dbReference>
<evidence type="ECO:0000256" key="2">
    <source>
        <dbReference type="ARBA" id="ARBA00010869"/>
    </source>
</evidence>
<dbReference type="Pfam" id="PF00291">
    <property type="entry name" value="PALP"/>
    <property type="match status" value="1"/>
</dbReference>
<dbReference type="RefSeq" id="WP_100003144.1">
    <property type="nucleotide sequence ID" value="NZ_CP017943.1"/>
</dbReference>
<dbReference type="GO" id="GO:0009097">
    <property type="term" value="P:isoleucine biosynthetic process"/>
    <property type="evidence" value="ECO:0007669"/>
    <property type="project" value="TreeGrafter"/>
</dbReference>
<dbReference type="InterPro" id="IPR000634">
    <property type="entry name" value="Ser/Thr_deHydtase_PyrdxlP-BS"/>
</dbReference>
<dbReference type="GO" id="GO:0030170">
    <property type="term" value="F:pyridoxal phosphate binding"/>
    <property type="evidence" value="ECO:0007669"/>
    <property type="project" value="InterPro"/>
</dbReference>
<dbReference type="Proteomes" id="UP000232163">
    <property type="component" value="Unassembled WGS sequence"/>
</dbReference>
<dbReference type="PROSITE" id="PS00165">
    <property type="entry name" value="DEHYDRATASE_SER_THR"/>
    <property type="match status" value="1"/>
</dbReference>
<evidence type="ECO:0000313" key="6">
    <source>
        <dbReference type="EMBL" id="PIO44677.1"/>
    </source>
</evidence>
<evidence type="ECO:0000313" key="7">
    <source>
        <dbReference type="Proteomes" id="UP000232163"/>
    </source>
</evidence>
<evidence type="ECO:0000256" key="1">
    <source>
        <dbReference type="ARBA" id="ARBA00001933"/>
    </source>
</evidence>
<evidence type="ECO:0000256" key="3">
    <source>
        <dbReference type="ARBA" id="ARBA00022898"/>
    </source>
</evidence>
<comment type="caution">
    <text evidence="6">The sequence shown here is derived from an EMBL/GenBank/DDBJ whole genome shotgun (WGS) entry which is preliminary data.</text>
</comment>
<protein>
    <recommendedName>
        <fullName evidence="5">Tryptophan synthase beta chain-like PALP domain-containing protein</fullName>
    </recommendedName>
</protein>
<dbReference type="AlphaFoldDB" id="A0A2N9VYV9"/>
<keyword evidence="7" id="KW-1185">Reference proteome</keyword>
<gene>
    <name evidence="6" type="ORF">B5P45_12560</name>
</gene>
<organism evidence="6 7">
    <name type="scientific">Phyllobacterium zundukense</name>
    <dbReference type="NCBI Taxonomy" id="1867719"/>
    <lineage>
        <taxon>Bacteria</taxon>
        <taxon>Pseudomonadati</taxon>
        <taxon>Pseudomonadota</taxon>
        <taxon>Alphaproteobacteria</taxon>
        <taxon>Hyphomicrobiales</taxon>
        <taxon>Phyllobacteriaceae</taxon>
        <taxon>Phyllobacterium</taxon>
    </lineage>
</organism>
<dbReference type="GO" id="GO:0006565">
    <property type="term" value="P:L-serine catabolic process"/>
    <property type="evidence" value="ECO:0007669"/>
    <property type="project" value="TreeGrafter"/>
</dbReference>
<dbReference type="InterPro" id="IPR050147">
    <property type="entry name" value="Ser/Thr_Dehydratase"/>
</dbReference>
<evidence type="ECO:0000256" key="4">
    <source>
        <dbReference type="ARBA" id="ARBA00023239"/>
    </source>
</evidence>
<proteinExistence type="inferred from homology"/>
<keyword evidence="3" id="KW-0663">Pyridoxal phosphate</keyword>
<comment type="cofactor">
    <cofactor evidence="1">
        <name>pyridoxal 5'-phosphate</name>
        <dbReference type="ChEBI" id="CHEBI:597326"/>
    </cofactor>
</comment>
<accession>A0A2N9VYV9</accession>
<dbReference type="NCBIfam" id="NF005292">
    <property type="entry name" value="PRK06815.1"/>
    <property type="match status" value="1"/>
</dbReference>
<dbReference type="InterPro" id="IPR001926">
    <property type="entry name" value="TrpB-like_PALP"/>
</dbReference>
<dbReference type="PANTHER" id="PTHR48078:SF6">
    <property type="entry name" value="L-THREONINE DEHYDRATASE CATABOLIC TDCB"/>
    <property type="match status" value="1"/>
</dbReference>
<dbReference type="Gene3D" id="3.40.50.1100">
    <property type="match status" value="2"/>
</dbReference>
<reference evidence="6 7" key="1">
    <citation type="journal article" date="2017" name="Int J Environ Stud">
        <title>Does the Miocene-Pliocene relict legume Oxytropis triphylla form nitrogen-fixing nodules with a combination of bacterial strains?</title>
        <authorList>
            <person name="Safronova V."/>
            <person name="Belimov A."/>
            <person name="Sazanova A."/>
            <person name="Kuznetsova I."/>
            <person name="Popova J."/>
            <person name="Andronov E."/>
            <person name="Verkhozina A."/>
            <person name="Tikhonovich I."/>
        </authorList>
    </citation>
    <scope>NUCLEOTIDE SEQUENCE [LARGE SCALE GENOMIC DNA]</scope>
    <source>
        <strain evidence="6 7">Tri-38</strain>
    </source>
</reference>